<dbReference type="NCBIfam" id="TIGR02595">
    <property type="entry name" value="PEP_CTERM"/>
    <property type="match status" value="1"/>
</dbReference>
<dbReference type="KEGG" id="pcor:KS4_06270"/>
<evidence type="ECO:0000256" key="1">
    <source>
        <dbReference type="SAM" id="SignalP"/>
    </source>
</evidence>
<protein>
    <recommendedName>
        <fullName evidence="4">PEP-CTERM protein-sorting domain-containing protein</fullName>
    </recommendedName>
</protein>
<organism evidence="2 3">
    <name type="scientific">Poriferisphaera corsica</name>
    <dbReference type="NCBI Taxonomy" id="2528020"/>
    <lineage>
        <taxon>Bacteria</taxon>
        <taxon>Pseudomonadati</taxon>
        <taxon>Planctomycetota</taxon>
        <taxon>Phycisphaerae</taxon>
        <taxon>Phycisphaerales</taxon>
        <taxon>Phycisphaeraceae</taxon>
        <taxon>Poriferisphaera</taxon>
    </lineage>
</organism>
<keyword evidence="3" id="KW-1185">Reference proteome</keyword>
<evidence type="ECO:0008006" key="4">
    <source>
        <dbReference type="Google" id="ProtNLM"/>
    </source>
</evidence>
<dbReference type="EMBL" id="CP036425">
    <property type="protein sequence ID" value="QDU32593.1"/>
    <property type="molecule type" value="Genomic_DNA"/>
</dbReference>
<feature type="signal peptide" evidence="1">
    <location>
        <begin position="1"/>
        <end position="21"/>
    </location>
</feature>
<dbReference type="RefSeq" id="WP_200761508.1">
    <property type="nucleotide sequence ID" value="NZ_CP036425.1"/>
</dbReference>
<feature type="chain" id="PRO_5021781320" description="PEP-CTERM protein-sorting domain-containing protein" evidence="1">
    <location>
        <begin position="22"/>
        <end position="381"/>
    </location>
</feature>
<accession>A0A517YQU6</accession>
<proteinExistence type="predicted"/>
<keyword evidence="1" id="KW-0732">Signal</keyword>
<name>A0A517YQU6_9BACT</name>
<dbReference type="Proteomes" id="UP000317369">
    <property type="component" value="Chromosome"/>
</dbReference>
<evidence type="ECO:0000313" key="3">
    <source>
        <dbReference type="Proteomes" id="UP000317369"/>
    </source>
</evidence>
<sequence precursor="true">MKTTTSAFALFSILAASNLNAAIEDQNLNDNLNFNVYASVNISDITAWNGGSAGAQNFTPARVAYDGSANLYIACWDNDWSTTNLSSIIKVENATTNPQASLTAMQYNINAGSPLTSLDYHNGNLIAAYAINPYAFDHADSYITSFNTATESINWSYVGDGSNVGHQPTSGAAYNPAAQATSFFSMGYTFYNIDDQGAVTHTTTPSLKTQDRPTGLLALDFDSQGNAAYLDYSLTQGNGALTYAAYDSDTNSYATQTIFTFTGTDANYSNNGYDLALINIDGSDPLFALSLVPGTTATTSTGITLNDSAVYILDIAGNLTAASAHGWANVHGVDFINDTLVVTNAHSETIEFINISVPEPASLALFSLTAIPLLTRRKRQL</sequence>
<dbReference type="InterPro" id="IPR013424">
    <property type="entry name" value="Ice-binding_C"/>
</dbReference>
<dbReference type="AlphaFoldDB" id="A0A517YQU6"/>
<evidence type="ECO:0000313" key="2">
    <source>
        <dbReference type="EMBL" id="QDU32593.1"/>
    </source>
</evidence>
<reference evidence="2 3" key="1">
    <citation type="submission" date="2019-02" db="EMBL/GenBank/DDBJ databases">
        <title>Deep-cultivation of Planctomycetes and their phenomic and genomic characterization uncovers novel biology.</title>
        <authorList>
            <person name="Wiegand S."/>
            <person name="Jogler M."/>
            <person name="Boedeker C."/>
            <person name="Pinto D."/>
            <person name="Vollmers J."/>
            <person name="Rivas-Marin E."/>
            <person name="Kohn T."/>
            <person name="Peeters S.H."/>
            <person name="Heuer A."/>
            <person name="Rast P."/>
            <person name="Oberbeckmann S."/>
            <person name="Bunk B."/>
            <person name="Jeske O."/>
            <person name="Meyerdierks A."/>
            <person name="Storesund J.E."/>
            <person name="Kallscheuer N."/>
            <person name="Luecker S."/>
            <person name="Lage O.M."/>
            <person name="Pohl T."/>
            <person name="Merkel B.J."/>
            <person name="Hornburger P."/>
            <person name="Mueller R.-W."/>
            <person name="Bruemmer F."/>
            <person name="Labrenz M."/>
            <person name="Spormann A.M."/>
            <person name="Op den Camp H."/>
            <person name="Overmann J."/>
            <person name="Amann R."/>
            <person name="Jetten M.S.M."/>
            <person name="Mascher T."/>
            <person name="Medema M.H."/>
            <person name="Devos D.P."/>
            <person name="Kaster A.-K."/>
            <person name="Ovreas L."/>
            <person name="Rohde M."/>
            <person name="Galperin M.Y."/>
            <person name="Jogler C."/>
        </authorList>
    </citation>
    <scope>NUCLEOTIDE SEQUENCE [LARGE SCALE GENOMIC DNA]</scope>
    <source>
        <strain evidence="2 3">KS4</strain>
    </source>
</reference>
<gene>
    <name evidence="2" type="ORF">KS4_06270</name>
</gene>